<feature type="non-terminal residue" evidence="1">
    <location>
        <position position="126"/>
    </location>
</feature>
<accession>A0A4Y7KDD4</accession>
<proteinExistence type="predicted"/>
<gene>
    <name evidence="1" type="ORF">C5167_033065</name>
</gene>
<dbReference type="AlphaFoldDB" id="A0A4Y7KDD4"/>
<reference evidence="1 2" key="1">
    <citation type="journal article" date="2018" name="Science">
        <title>The opium poppy genome and morphinan production.</title>
        <authorList>
            <person name="Guo L."/>
            <person name="Winzer T."/>
            <person name="Yang X."/>
            <person name="Li Y."/>
            <person name="Ning Z."/>
            <person name="He Z."/>
            <person name="Teodor R."/>
            <person name="Lu Y."/>
            <person name="Bowser T.A."/>
            <person name="Graham I.A."/>
            <person name="Ye K."/>
        </authorList>
    </citation>
    <scope>NUCLEOTIDE SEQUENCE [LARGE SCALE GENOMIC DNA]</scope>
    <source>
        <strain evidence="2">cv. HN1</strain>
        <tissue evidence="1">Leaves</tissue>
    </source>
</reference>
<evidence type="ECO:0000313" key="1">
    <source>
        <dbReference type="EMBL" id="RZC69935.1"/>
    </source>
</evidence>
<sequence>MAKFKTPPMHLAKFKTSPIRVCVRTPFDKASVQDNALQCYKLHPKIEEQSPRGERPKIAICERQSWCLDKPVYCTTLVEIGSRKGPDNVNIKFLVLINMTSFLSDARITLKIHGASLVQETYTCEQ</sequence>
<evidence type="ECO:0000313" key="2">
    <source>
        <dbReference type="Proteomes" id="UP000316621"/>
    </source>
</evidence>
<dbReference type="EMBL" id="CM010721">
    <property type="protein sequence ID" value="RZC69935.1"/>
    <property type="molecule type" value="Genomic_DNA"/>
</dbReference>
<dbReference type="Proteomes" id="UP000316621">
    <property type="component" value="Chromosome 7"/>
</dbReference>
<keyword evidence="2" id="KW-1185">Reference proteome</keyword>
<name>A0A4Y7KDD4_PAPSO</name>
<dbReference type="Gramene" id="RZC69935">
    <property type="protein sequence ID" value="RZC69935"/>
    <property type="gene ID" value="C5167_033065"/>
</dbReference>
<organism evidence="1 2">
    <name type="scientific">Papaver somniferum</name>
    <name type="common">Opium poppy</name>
    <dbReference type="NCBI Taxonomy" id="3469"/>
    <lineage>
        <taxon>Eukaryota</taxon>
        <taxon>Viridiplantae</taxon>
        <taxon>Streptophyta</taxon>
        <taxon>Embryophyta</taxon>
        <taxon>Tracheophyta</taxon>
        <taxon>Spermatophyta</taxon>
        <taxon>Magnoliopsida</taxon>
        <taxon>Ranunculales</taxon>
        <taxon>Papaveraceae</taxon>
        <taxon>Papaveroideae</taxon>
        <taxon>Papaver</taxon>
    </lineage>
</organism>
<protein>
    <submittedName>
        <fullName evidence="1">Uncharacterized protein</fullName>
    </submittedName>
</protein>